<keyword evidence="15" id="KW-1185">Reference proteome</keyword>
<feature type="compositionally biased region" description="Low complexity" evidence="12">
    <location>
        <begin position="297"/>
        <end position="308"/>
    </location>
</feature>
<evidence type="ECO:0000256" key="2">
    <source>
        <dbReference type="ARBA" id="ARBA00005766"/>
    </source>
</evidence>
<evidence type="ECO:0000256" key="7">
    <source>
        <dbReference type="ARBA" id="ARBA00022958"/>
    </source>
</evidence>
<evidence type="ECO:0000256" key="4">
    <source>
        <dbReference type="ARBA" id="ARBA00022538"/>
    </source>
</evidence>
<dbReference type="GO" id="GO:0005267">
    <property type="term" value="F:potassium channel activity"/>
    <property type="evidence" value="ECO:0007669"/>
    <property type="project" value="UniProtKB-KW"/>
</dbReference>
<keyword evidence="8 13" id="KW-1133">Transmembrane helix</keyword>
<keyword evidence="9" id="KW-0406">Ion transport</keyword>
<dbReference type="GO" id="GO:0012505">
    <property type="term" value="C:endomembrane system"/>
    <property type="evidence" value="ECO:0007669"/>
    <property type="project" value="UniProtKB-SubCell"/>
</dbReference>
<evidence type="ECO:0000256" key="5">
    <source>
        <dbReference type="ARBA" id="ARBA00022692"/>
    </source>
</evidence>
<evidence type="ECO:0000313" key="14">
    <source>
        <dbReference type="EMBL" id="CAD7279202.1"/>
    </source>
</evidence>
<keyword evidence="4" id="KW-0633">Potassium transport</keyword>
<dbReference type="EMBL" id="CAJPEX010001539">
    <property type="protein sequence ID" value="CAG0919354.1"/>
    <property type="molecule type" value="Genomic_DNA"/>
</dbReference>
<feature type="transmembrane region" description="Helical" evidence="13">
    <location>
        <begin position="51"/>
        <end position="72"/>
    </location>
</feature>
<evidence type="ECO:0000313" key="15">
    <source>
        <dbReference type="Proteomes" id="UP000678499"/>
    </source>
</evidence>
<dbReference type="GO" id="GO:0016020">
    <property type="term" value="C:membrane"/>
    <property type="evidence" value="ECO:0007669"/>
    <property type="project" value="InterPro"/>
</dbReference>
<evidence type="ECO:0000256" key="8">
    <source>
        <dbReference type="ARBA" id="ARBA00022989"/>
    </source>
</evidence>
<organism evidence="14">
    <name type="scientific">Notodromas monacha</name>
    <dbReference type="NCBI Taxonomy" id="399045"/>
    <lineage>
        <taxon>Eukaryota</taxon>
        <taxon>Metazoa</taxon>
        <taxon>Ecdysozoa</taxon>
        <taxon>Arthropoda</taxon>
        <taxon>Crustacea</taxon>
        <taxon>Oligostraca</taxon>
        <taxon>Ostracoda</taxon>
        <taxon>Podocopa</taxon>
        <taxon>Podocopida</taxon>
        <taxon>Cypridocopina</taxon>
        <taxon>Cypridoidea</taxon>
        <taxon>Cyprididae</taxon>
        <taxon>Notodromas</taxon>
    </lineage>
</organism>
<protein>
    <recommendedName>
        <fullName evidence="16">Trimeric intracellular cation channel type B</fullName>
    </recommendedName>
</protein>
<feature type="region of interest" description="Disordered" evidence="12">
    <location>
        <begin position="270"/>
        <end position="329"/>
    </location>
</feature>
<reference evidence="14" key="1">
    <citation type="submission" date="2020-11" db="EMBL/GenBank/DDBJ databases">
        <authorList>
            <person name="Tran Van P."/>
        </authorList>
    </citation>
    <scope>NUCLEOTIDE SEQUENCE</scope>
</reference>
<dbReference type="InterPro" id="IPR007866">
    <property type="entry name" value="TRIC_channel"/>
</dbReference>
<proteinExistence type="inferred from homology"/>
<dbReference type="Proteomes" id="UP000678499">
    <property type="component" value="Unassembled WGS sequence"/>
</dbReference>
<keyword evidence="7" id="KW-0630">Potassium</keyword>
<dbReference type="PANTHER" id="PTHR12454:SF11">
    <property type="entry name" value="GH25683P"/>
    <property type="match status" value="1"/>
</dbReference>
<keyword evidence="11" id="KW-0407">Ion channel</keyword>
<keyword evidence="3" id="KW-0813">Transport</keyword>
<evidence type="ECO:0000256" key="13">
    <source>
        <dbReference type="SAM" id="Phobius"/>
    </source>
</evidence>
<comment type="subcellular location">
    <subcellularLocation>
        <location evidence="1">Endomembrane system</location>
        <topology evidence="1">Multi-pass membrane protein</topology>
    </subcellularLocation>
</comment>
<sequence length="329" mass="36127">MDLQSVIDLANQVVKLKMFPLFDVAHSAITCLYIRDELDKSNAKFSRLHPFACWISCMISIFSGSLLTAFLLGEPLLSVFKTSDQLYVATAVWYMVFYAPFDVGYYIVSILPVKCVLAVMKEVYRCKKINDGVVHASRLYPQGYLPILIVGTLKGNGGNFMKVMERLCRGIWTPDVMETLRPSAPTKLSALAAAIFLVKEKTELISAPHHVVYFGIMVFLVYFKLSSLLLGIHDPLAPFENLGCTIFLGGIPDHLGVPDVPLKVGKGVVEKQQKKKGSPGDDLDQKPQAPSDGSGDASQSKSKAALKPPASPKPKETPKPKPAKNKKKD</sequence>
<feature type="transmembrane region" description="Helical" evidence="13">
    <location>
        <begin position="211"/>
        <end position="232"/>
    </location>
</feature>
<name>A0A7R9BS83_9CRUS</name>
<dbReference type="EMBL" id="OA883576">
    <property type="protein sequence ID" value="CAD7279202.1"/>
    <property type="molecule type" value="Genomic_DNA"/>
</dbReference>
<evidence type="ECO:0000256" key="11">
    <source>
        <dbReference type="ARBA" id="ARBA00023303"/>
    </source>
</evidence>
<dbReference type="Pfam" id="PF05197">
    <property type="entry name" value="TRIC"/>
    <property type="match status" value="1"/>
</dbReference>
<evidence type="ECO:0000256" key="10">
    <source>
        <dbReference type="ARBA" id="ARBA00023136"/>
    </source>
</evidence>
<gene>
    <name evidence="14" type="ORF">NMOB1V02_LOCUS6880</name>
</gene>
<dbReference type="AlphaFoldDB" id="A0A7R9BS83"/>
<evidence type="ECO:0000256" key="12">
    <source>
        <dbReference type="SAM" id="MobiDB-lite"/>
    </source>
</evidence>
<evidence type="ECO:0000256" key="1">
    <source>
        <dbReference type="ARBA" id="ARBA00004127"/>
    </source>
</evidence>
<feature type="transmembrane region" description="Helical" evidence="13">
    <location>
        <begin position="92"/>
        <end position="119"/>
    </location>
</feature>
<accession>A0A7R9BS83</accession>
<evidence type="ECO:0000256" key="9">
    <source>
        <dbReference type="ARBA" id="ARBA00023065"/>
    </source>
</evidence>
<keyword evidence="5 13" id="KW-0812">Transmembrane</keyword>
<comment type="similarity">
    <text evidence="2">Belongs to the TMEM38 family.</text>
</comment>
<keyword evidence="10 13" id="KW-0472">Membrane</keyword>
<dbReference type="PANTHER" id="PTHR12454">
    <property type="entry name" value="TRIMERIC INTRACELLULAR CATION CHANNEL"/>
    <property type="match status" value="1"/>
</dbReference>
<dbReference type="OrthoDB" id="195817at2759"/>
<keyword evidence="6" id="KW-0631">Potassium channel</keyword>
<evidence type="ECO:0000256" key="3">
    <source>
        <dbReference type="ARBA" id="ARBA00022448"/>
    </source>
</evidence>
<dbReference type="GO" id="GO:0042802">
    <property type="term" value="F:identical protein binding"/>
    <property type="evidence" value="ECO:0007669"/>
    <property type="project" value="InterPro"/>
</dbReference>
<evidence type="ECO:0008006" key="16">
    <source>
        <dbReference type="Google" id="ProtNLM"/>
    </source>
</evidence>
<evidence type="ECO:0000256" key="6">
    <source>
        <dbReference type="ARBA" id="ARBA00022826"/>
    </source>
</evidence>